<feature type="domain" description="CCHC-type" evidence="3">
    <location>
        <begin position="234"/>
        <end position="249"/>
    </location>
</feature>
<reference evidence="4 5" key="1">
    <citation type="journal article" date="2020" name="Cell">
        <title>Large-Scale Comparative Analyses of Tick Genomes Elucidate Their Genetic Diversity and Vector Capacities.</title>
        <authorList>
            <consortium name="Tick Genome and Microbiome Consortium (TIGMIC)"/>
            <person name="Jia N."/>
            <person name="Wang J."/>
            <person name="Shi W."/>
            <person name="Du L."/>
            <person name="Sun Y."/>
            <person name="Zhan W."/>
            <person name="Jiang J.F."/>
            <person name="Wang Q."/>
            <person name="Zhang B."/>
            <person name="Ji P."/>
            <person name="Bell-Sakyi L."/>
            <person name="Cui X.M."/>
            <person name="Yuan T.T."/>
            <person name="Jiang B.G."/>
            <person name="Yang W.F."/>
            <person name="Lam T.T."/>
            <person name="Chang Q.C."/>
            <person name="Ding S.J."/>
            <person name="Wang X.J."/>
            <person name="Zhu J.G."/>
            <person name="Ruan X.D."/>
            <person name="Zhao L."/>
            <person name="Wei J.T."/>
            <person name="Ye R.Z."/>
            <person name="Que T.C."/>
            <person name="Du C.H."/>
            <person name="Zhou Y.H."/>
            <person name="Cheng J.X."/>
            <person name="Dai P.F."/>
            <person name="Guo W.B."/>
            <person name="Han X.H."/>
            <person name="Huang E.J."/>
            <person name="Li L.F."/>
            <person name="Wei W."/>
            <person name="Gao Y.C."/>
            <person name="Liu J.Z."/>
            <person name="Shao H.Z."/>
            <person name="Wang X."/>
            <person name="Wang C.C."/>
            <person name="Yang T.C."/>
            <person name="Huo Q.B."/>
            <person name="Li W."/>
            <person name="Chen H.Y."/>
            <person name="Chen S.E."/>
            <person name="Zhou L.G."/>
            <person name="Ni X.B."/>
            <person name="Tian J.H."/>
            <person name="Sheng Y."/>
            <person name="Liu T."/>
            <person name="Pan Y.S."/>
            <person name="Xia L.Y."/>
            <person name="Li J."/>
            <person name="Zhao F."/>
            <person name="Cao W.C."/>
        </authorList>
    </citation>
    <scope>NUCLEOTIDE SEQUENCE [LARGE SCALE GENOMIC DNA]</scope>
    <source>
        <strain evidence="4">HaeL-2018</strain>
    </source>
</reference>
<accession>A0A9J6GUS9</accession>
<dbReference type="Pfam" id="PF00098">
    <property type="entry name" value="zf-CCHC"/>
    <property type="match status" value="1"/>
</dbReference>
<dbReference type="PANTHER" id="PTHR33223:SF6">
    <property type="entry name" value="CCHC-TYPE DOMAIN-CONTAINING PROTEIN"/>
    <property type="match status" value="1"/>
</dbReference>
<keyword evidence="1" id="KW-0862">Zinc</keyword>
<dbReference type="GO" id="GO:0008270">
    <property type="term" value="F:zinc ion binding"/>
    <property type="evidence" value="ECO:0007669"/>
    <property type="project" value="UniProtKB-KW"/>
</dbReference>
<dbReference type="OrthoDB" id="6513398at2759"/>
<dbReference type="Proteomes" id="UP000821853">
    <property type="component" value="Unassembled WGS sequence"/>
</dbReference>
<protein>
    <recommendedName>
        <fullName evidence="3">CCHC-type domain-containing protein</fullName>
    </recommendedName>
</protein>
<dbReference type="EMBL" id="JABSTR010000008">
    <property type="protein sequence ID" value="KAH9378472.1"/>
    <property type="molecule type" value="Genomic_DNA"/>
</dbReference>
<evidence type="ECO:0000313" key="5">
    <source>
        <dbReference type="Proteomes" id="UP000821853"/>
    </source>
</evidence>
<dbReference type="InterPro" id="IPR001878">
    <property type="entry name" value="Znf_CCHC"/>
</dbReference>
<dbReference type="PROSITE" id="PS50158">
    <property type="entry name" value="ZF_CCHC"/>
    <property type="match status" value="1"/>
</dbReference>
<dbReference type="InterPro" id="IPR036875">
    <property type="entry name" value="Znf_CCHC_sf"/>
</dbReference>
<dbReference type="VEuPathDB" id="VectorBase:HLOH_052338"/>
<name>A0A9J6GUS9_HAELO</name>
<comment type="caution">
    <text evidence="4">The sequence shown here is derived from an EMBL/GenBank/DDBJ whole genome shotgun (WGS) entry which is preliminary data.</text>
</comment>
<proteinExistence type="predicted"/>
<keyword evidence="5" id="KW-1185">Reference proteome</keyword>
<sequence>MVPSFTGDGNGITIQDFLRVLEQVGGLGGWTEAQMTGIARCKMVGAAYDFAWHEEAVAAAATFAEFKALATKRFDTEPEYVKLQRFLSAGQKDGEDVQSFATRLRALGNAAVGTQDGTETEVKRELRKELLNEQLRTQFLNGLRDPVRRFTLSRDPRISKRPSTAAVREERNERTVNGGRTPVRSVQEGEREAEELHARLERVERLLESSIALQNEQMQQKDRRRGNKTGRPTCYLCGDRGHFARKCRQRAPPRANREGTTR</sequence>
<evidence type="ECO:0000256" key="2">
    <source>
        <dbReference type="SAM" id="MobiDB-lite"/>
    </source>
</evidence>
<dbReference type="GO" id="GO:0003676">
    <property type="term" value="F:nucleic acid binding"/>
    <property type="evidence" value="ECO:0007669"/>
    <property type="project" value="InterPro"/>
</dbReference>
<dbReference type="OMA" id="RRRECFN"/>
<dbReference type="SMART" id="SM00343">
    <property type="entry name" value="ZnF_C2HC"/>
    <property type="match status" value="1"/>
</dbReference>
<keyword evidence="1" id="KW-0863">Zinc-finger</keyword>
<dbReference type="AlphaFoldDB" id="A0A9J6GUS9"/>
<keyword evidence="1" id="KW-0479">Metal-binding</keyword>
<evidence type="ECO:0000313" key="4">
    <source>
        <dbReference type="EMBL" id="KAH9378472.1"/>
    </source>
</evidence>
<evidence type="ECO:0000259" key="3">
    <source>
        <dbReference type="PROSITE" id="PS50158"/>
    </source>
</evidence>
<evidence type="ECO:0000256" key="1">
    <source>
        <dbReference type="PROSITE-ProRule" id="PRU00047"/>
    </source>
</evidence>
<gene>
    <name evidence="4" type="ORF">HPB48_005681</name>
</gene>
<dbReference type="Gene3D" id="4.10.60.10">
    <property type="entry name" value="Zinc finger, CCHC-type"/>
    <property type="match status" value="1"/>
</dbReference>
<dbReference type="SUPFAM" id="SSF57756">
    <property type="entry name" value="Retrovirus zinc finger-like domains"/>
    <property type="match status" value="1"/>
</dbReference>
<feature type="region of interest" description="Disordered" evidence="2">
    <location>
        <begin position="157"/>
        <end position="191"/>
    </location>
</feature>
<organism evidence="4 5">
    <name type="scientific">Haemaphysalis longicornis</name>
    <name type="common">Bush tick</name>
    <dbReference type="NCBI Taxonomy" id="44386"/>
    <lineage>
        <taxon>Eukaryota</taxon>
        <taxon>Metazoa</taxon>
        <taxon>Ecdysozoa</taxon>
        <taxon>Arthropoda</taxon>
        <taxon>Chelicerata</taxon>
        <taxon>Arachnida</taxon>
        <taxon>Acari</taxon>
        <taxon>Parasitiformes</taxon>
        <taxon>Ixodida</taxon>
        <taxon>Ixodoidea</taxon>
        <taxon>Ixodidae</taxon>
        <taxon>Haemaphysalinae</taxon>
        <taxon>Haemaphysalis</taxon>
    </lineage>
</organism>
<dbReference type="PANTHER" id="PTHR33223">
    <property type="entry name" value="CCHC-TYPE DOMAIN-CONTAINING PROTEIN"/>
    <property type="match status" value="1"/>
</dbReference>